<evidence type="ECO:0000313" key="6">
    <source>
        <dbReference type="EMBL" id="APT86092.1"/>
    </source>
</evidence>
<evidence type="ECO:0000256" key="3">
    <source>
        <dbReference type="ARBA" id="ARBA00022741"/>
    </source>
</evidence>
<dbReference type="InterPro" id="IPR050095">
    <property type="entry name" value="ECF_ABC_transporter_ATP-bd"/>
</dbReference>
<dbReference type="Gene3D" id="3.40.50.300">
    <property type="entry name" value="P-loop containing nucleotide triphosphate hydrolases"/>
    <property type="match status" value="2"/>
</dbReference>
<evidence type="ECO:0000256" key="2">
    <source>
        <dbReference type="ARBA" id="ARBA00022448"/>
    </source>
</evidence>
<dbReference type="InterPro" id="IPR027417">
    <property type="entry name" value="P-loop_NTPase"/>
</dbReference>
<organism evidence="6 8">
    <name type="scientific">Corynebacterium flavescens</name>
    <dbReference type="NCBI Taxonomy" id="28028"/>
    <lineage>
        <taxon>Bacteria</taxon>
        <taxon>Bacillati</taxon>
        <taxon>Actinomycetota</taxon>
        <taxon>Actinomycetes</taxon>
        <taxon>Mycobacteriales</taxon>
        <taxon>Corynebacteriaceae</taxon>
        <taxon>Corynebacterium</taxon>
    </lineage>
</organism>
<sequence>MSDRGTRVDMRGFGWTHAGRAQPALRNIDLSIAPGERVLLCGDSGSGKSTLVAALAGVLGGDDEGTQHGEIILEDAAGNREAPGRTIPVGLVLQDPDSQVIYSRVGDDVAFGCENLGVERSELWERVNRALDMVGLDVDVDHPTARLSGGQKQRLALAGVMAMGAGLILLDEPTANLDPQGSREVAGAVAAVAKETGATFVVVEHNYEYWADILDRAIVLEHGELVEDATPAAVVARRQITGLPHARSVTSKEDAMWCNNLVTRFGPPRTYQLPAGASTVVSGANGSGKTTWLMTMAGLLPAQSGEIGLSDSVRDGLSGSPAKWPSRELARHIGFVFQNPEHQFVARSVHEELRVSARARGVEPPEQRISELVDRLRLGQLLEANPFALSGGEKRRLSVATALVTAPAVVLLDEPTFGQDPSTFAELVRLLRELADSGVTVASISHDPYFISALGDHRIEVSSA</sequence>
<gene>
    <name evidence="7" type="ORF">CFL01nite_17980</name>
    <name evidence="6" type="ORF">CFLV_02050</name>
</gene>
<dbReference type="GO" id="GO:0043190">
    <property type="term" value="C:ATP-binding cassette (ABC) transporter complex"/>
    <property type="evidence" value="ECO:0007669"/>
    <property type="project" value="TreeGrafter"/>
</dbReference>
<reference evidence="6 8" key="1">
    <citation type="submission" date="2014-08" db="EMBL/GenBank/DDBJ databases">
        <title>Complete genome sequence of Corynebacterium flavescens OJ8(T)(=DSM 20296(T)), isolated from cheese.</title>
        <authorList>
            <person name="Ruckert C."/>
            <person name="Albersmeier A."/>
            <person name="Winkler A."/>
            <person name="Kalinowski J."/>
        </authorList>
    </citation>
    <scope>NUCLEOTIDE SEQUENCE [LARGE SCALE GENOMIC DNA]</scope>
    <source>
        <strain evidence="6 8">OJ8</strain>
    </source>
</reference>
<name>A0A1L7CJQ5_CORFL</name>
<dbReference type="InterPro" id="IPR015856">
    <property type="entry name" value="ABC_transpr_CbiO/EcfA_su"/>
</dbReference>
<dbReference type="InterPro" id="IPR003593">
    <property type="entry name" value="AAA+_ATPase"/>
</dbReference>
<proteinExistence type="inferred from homology"/>
<dbReference type="PANTHER" id="PTHR43553">
    <property type="entry name" value="HEAVY METAL TRANSPORTER"/>
    <property type="match status" value="1"/>
</dbReference>
<dbReference type="GO" id="GO:0016887">
    <property type="term" value="F:ATP hydrolysis activity"/>
    <property type="evidence" value="ECO:0007669"/>
    <property type="project" value="InterPro"/>
</dbReference>
<dbReference type="Proteomes" id="UP000315353">
    <property type="component" value="Unassembled WGS sequence"/>
</dbReference>
<evidence type="ECO:0000313" key="7">
    <source>
        <dbReference type="EMBL" id="GEB98303.1"/>
    </source>
</evidence>
<reference evidence="7 9" key="2">
    <citation type="submission" date="2019-06" db="EMBL/GenBank/DDBJ databases">
        <title>Whole genome shotgun sequence of Corynebacterium flavescens NBRC 14136.</title>
        <authorList>
            <person name="Hosoyama A."/>
            <person name="Uohara A."/>
            <person name="Ohji S."/>
            <person name="Ichikawa N."/>
        </authorList>
    </citation>
    <scope>NUCLEOTIDE SEQUENCE [LARGE SCALE GENOMIC DNA]</scope>
    <source>
        <strain evidence="7 9">NBRC 14136</strain>
    </source>
</reference>
<evidence type="ECO:0000313" key="9">
    <source>
        <dbReference type="Proteomes" id="UP000315353"/>
    </source>
</evidence>
<evidence type="ECO:0000256" key="1">
    <source>
        <dbReference type="ARBA" id="ARBA00005417"/>
    </source>
</evidence>
<dbReference type="InterPro" id="IPR017871">
    <property type="entry name" value="ABC_transporter-like_CS"/>
</dbReference>
<dbReference type="AlphaFoldDB" id="A0A1L7CJQ5"/>
<dbReference type="Pfam" id="PF00005">
    <property type="entry name" value="ABC_tran"/>
    <property type="match status" value="2"/>
</dbReference>
<keyword evidence="2" id="KW-0813">Transport</keyword>
<evidence type="ECO:0000259" key="5">
    <source>
        <dbReference type="PROSITE" id="PS50893"/>
    </source>
</evidence>
<comment type="similarity">
    <text evidence="1">Belongs to the ABC transporter superfamily.</text>
</comment>
<keyword evidence="8" id="KW-1185">Reference proteome</keyword>
<keyword evidence="3" id="KW-0547">Nucleotide-binding</keyword>
<evidence type="ECO:0000256" key="4">
    <source>
        <dbReference type="ARBA" id="ARBA00022840"/>
    </source>
</evidence>
<dbReference type="InterPro" id="IPR003439">
    <property type="entry name" value="ABC_transporter-like_ATP-bd"/>
</dbReference>
<dbReference type="SMART" id="SM00382">
    <property type="entry name" value="AAA"/>
    <property type="match status" value="2"/>
</dbReference>
<dbReference type="EMBL" id="CP009246">
    <property type="protein sequence ID" value="APT86092.1"/>
    <property type="molecule type" value="Genomic_DNA"/>
</dbReference>
<dbReference type="GO" id="GO:0005524">
    <property type="term" value="F:ATP binding"/>
    <property type="evidence" value="ECO:0007669"/>
    <property type="project" value="UniProtKB-KW"/>
</dbReference>
<dbReference type="PROSITE" id="PS00675">
    <property type="entry name" value="SIGMA54_INTERACT_1"/>
    <property type="match status" value="1"/>
</dbReference>
<dbReference type="KEGG" id="cfc:CFLV_02050"/>
<dbReference type="InterPro" id="IPR025662">
    <property type="entry name" value="Sigma_54_int_dom_ATP-bd_1"/>
</dbReference>
<dbReference type="Proteomes" id="UP000185479">
    <property type="component" value="Chromosome"/>
</dbReference>
<dbReference type="PROSITE" id="PS50893">
    <property type="entry name" value="ABC_TRANSPORTER_2"/>
    <property type="match status" value="2"/>
</dbReference>
<dbReference type="CDD" id="cd03225">
    <property type="entry name" value="ABC_cobalt_CbiO_domain1"/>
    <property type="match status" value="2"/>
</dbReference>
<feature type="domain" description="ABC transporter" evidence="5">
    <location>
        <begin position="8"/>
        <end position="247"/>
    </location>
</feature>
<dbReference type="SUPFAM" id="SSF52540">
    <property type="entry name" value="P-loop containing nucleoside triphosphate hydrolases"/>
    <property type="match status" value="2"/>
</dbReference>
<dbReference type="PANTHER" id="PTHR43553:SF24">
    <property type="entry name" value="ENERGY-COUPLING FACTOR TRANSPORTER ATP-BINDING PROTEIN ECFA1"/>
    <property type="match status" value="1"/>
</dbReference>
<dbReference type="PROSITE" id="PS00211">
    <property type="entry name" value="ABC_TRANSPORTER_1"/>
    <property type="match status" value="2"/>
</dbReference>
<dbReference type="STRING" id="28028.CFLV_02050"/>
<feature type="domain" description="ABC transporter" evidence="5">
    <location>
        <begin position="250"/>
        <end position="464"/>
    </location>
</feature>
<protein>
    <submittedName>
        <fullName evidence="6">ABC transporter ATP-binding protein</fullName>
    </submittedName>
</protein>
<keyword evidence="4 6" id="KW-0067">ATP-binding</keyword>
<accession>A0A1L7CJQ5</accession>
<dbReference type="GO" id="GO:0042626">
    <property type="term" value="F:ATPase-coupled transmembrane transporter activity"/>
    <property type="evidence" value="ECO:0007669"/>
    <property type="project" value="TreeGrafter"/>
</dbReference>
<dbReference type="EMBL" id="BJNB01000030">
    <property type="protein sequence ID" value="GEB98303.1"/>
    <property type="molecule type" value="Genomic_DNA"/>
</dbReference>
<evidence type="ECO:0000313" key="8">
    <source>
        <dbReference type="Proteomes" id="UP000185479"/>
    </source>
</evidence>